<dbReference type="Pfam" id="PF04773">
    <property type="entry name" value="FecR"/>
    <property type="match status" value="1"/>
</dbReference>
<dbReference type="EMBL" id="FOBS01000018">
    <property type="protein sequence ID" value="SEM49133.1"/>
    <property type="molecule type" value="Genomic_DNA"/>
</dbReference>
<evidence type="ECO:0000313" key="3">
    <source>
        <dbReference type="EMBL" id="SEM49133.1"/>
    </source>
</evidence>
<protein>
    <submittedName>
        <fullName evidence="3">FecR protein</fullName>
    </submittedName>
</protein>
<dbReference type="PANTHER" id="PTHR38731">
    <property type="entry name" value="LIPL45-RELATED LIPOPROTEIN-RELATED"/>
    <property type="match status" value="1"/>
</dbReference>
<feature type="signal peptide" evidence="1">
    <location>
        <begin position="1"/>
        <end position="26"/>
    </location>
</feature>
<dbReference type="STRING" id="43775.SAMN04489760_1185"/>
<dbReference type="AlphaFoldDB" id="A0A1H7YT44"/>
<dbReference type="RefSeq" id="WP_175476510.1">
    <property type="nucleotide sequence ID" value="NZ_FOBS01000018.1"/>
</dbReference>
<sequence length="153" mass="16517">MLRMFFLGVIFAIMAFFLVSSVSSQAADEVVGYVKTTKGEASISRGKNILPARINEKIFRNDLLRTGANGSLGAVLRDDTLIALGPNSEVNIREFEFSPGEEKLSLFVRLIKGCALFSSGIIGKLSPQSVKFSTPVGDIGIRGTQFIVSLAEK</sequence>
<accession>A0A1H7YT44</accession>
<evidence type="ECO:0000259" key="2">
    <source>
        <dbReference type="Pfam" id="PF04773"/>
    </source>
</evidence>
<gene>
    <name evidence="3" type="ORF">SAMN04489760_1185</name>
</gene>
<keyword evidence="1" id="KW-0732">Signal</keyword>
<evidence type="ECO:0000313" key="4">
    <source>
        <dbReference type="Proteomes" id="UP000198744"/>
    </source>
</evidence>
<organism evidence="3 4">
    <name type="scientific">Syntrophus gentianae</name>
    <dbReference type="NCBI Taxonomy" id="43775"/>
    <lineage>
        <taxon>Bacteria</taxon>
        <taxon>Pseudomonadati</taxon>
        <taxon>Thermodesulfobacteriota</taxon>
        <taxon>Syntrophia</taxon>
        <taxon>Syntrophales</taxon>
        <taxon>Syntrophaceae</taxon>
        <taxon>Syntrophus</taxon>
    </lineage>
</organism>
<feature type="domain" description="FecR protein" evidence="2">
    <location>
        <begin position="63"/>
        <end position="149"/>
    </location>
</feature>
<name>A0A1H7YT44_9BACT</name>
<reference evidence="3 4" key="1">
    <citation type="submission" date="2016-10" db="EMBL/GenBank/DDBJ databases">
        <authorList>
            <person name="de Groot N.N."/>
        </authorList>
    </citation>
    <scope>NUCLEOTIDE SEQUENCE [LARGE SCALE GENOMIC DNA]</scope>
    <source>
        <strain evidence="3 4">DSM 8423</strain>
    </source>
</reference>
<evidence type="ECO:0000256" key="1">
    <source>
        <dbReference type="SAM" id="SignalP"/>
    </source>
</evidence>
<keyword evidence="4" id="KW-1185">Reference proteome</keyword>
<dbReference type="InterPro" id="IPR006860">
    <property type="entry name" value="FecR"/>
</dbReference>
<feature type="chain" id="PRO_5011645760" evidence="1">
    <location>
        <begin position="27"/>
        <end position="153"/>
    </location>
</feature>
<proteinExistence type="predicted"/>
<dbReference type="Proteomes" id="UP000198744">
    <property type="component" value="Unassembled WGS sequence"/>
</dbReference>